<dbReference type="Gene3D" id="1.25.40.10">
    <property type="entry name" value="Tetratricopeptide repeat domain"/>
    <property type="match status" value="2"/>
</dbReference>
<evidence type="ECO:0000313" key="11">
    <source>
        <dbReference type="EMBL" id="ATC64873.1"/>
    </source>
</evidence>
<proteinExistence type="predicted"/>
<feature type="chain" id="PRO_5012086834" description="Regulator of microtubule dynamics protein 1" evidence="10">
    <location>
        <begin position="22"/>
        <end position="252"/>
    </location>
</feature>
<dbReference type="GO" id="GO:0008017">
    <property type="term" value="F:microtubule binding"/>
    <property type="evidence" value="ECO:0007669"/>
    <property type="project" value="TreeGrafter"/>
</dbReference>
<comment type="subcellular location">
    <subcellularLocation>
        <location evidence="1">Cytoplasm</location>
        <location evidence="1">Cytoskeleton</location>
    </subcellularLocation>
</comment>
<evidence type="ECO:0000256" key="4">
    <source>
        <dbReference type="ARBA" id="ARBA00022737"/>
    </source>
</evidence>
<dbReference type="InterPro" id="IPR011990">
    <property type="entry name" value="TPR-like_helical_dom_sf"/>
</dbReference>
<evidence type="ECO:0000313" key="12">
    <source>
        <dbReference type="Proteomes" id="UP000217265"/>
    </source>
</evidence>
<comment type="subunit">
    <text evidence="2">Interacts with microtubules.</text>
</comment>
<protein>
    <recommendedName>
        <fullName evidence="7">Regulator of microtubule dynamics protein 1</fullName>
    </recommendedName>
    <alternativeName>
        <fullName evidence="8">Protein FAM82B</fullName>
    </alternativeName>
</protein>
<evidence type="ECO:0000256" key="10">
    <source>
        <dbReference type="SAM" id="SignalP"/>
    </source>
</evidence>
<dbReference type="GO" id="GO:0097431">
    <property type="term" value="C:mitotic spindle pole"/>
    <property type="evidence" value="ECO:0007669"/>
    <property type="project" value="TreeGrafter"/>
</dbReference>
<sequence length="252" mass="27896">MRPFLAWMLPVIFAVATHLSAAPTRDDLLASALAAESRFDSRTALRLFRELDALRPDDPFILQKISQQLSDSTTDTTDREKQRALATEALAYAERAATLAPDNAVNILSLAVCHGKLATYSDARQKIAYSRLIKENAERALALDPRYDWAHHILGRWHYEVASLGATKRWLVKLIYGALPDASYAEAISHLRQAVELSPQTVAHPLELGFAYLAAGQKPEARAAFEKGLALPSREKHDESAKARARAALDEK</sequence>
<keyword evidence="10" id="KW-0732">Signal</keyword>
<evidence type="ECO:0000256" key="7">
    <source>
        <dbReference type="ARBA" id="ARBA00039966"/>
    </source>
</evidence>
<reference evidence="11 12" key="1">
    <citation type="submission" date="2017-09" db="EMBL/GenBank/DDBJ databases">
        <title>Complete genome sequence of Verrucomicrobial strain HZ-65, isolated from freshwater.</title>
        <authorList>
            <person name="Choi A."/>
        </authorList>
    </citation>
    <scope>NUCLEOTIDE SEQUENCE [LARGE SCALE GENOMIC DNA]</scope>
    <source>
        <strain evidence="11 12">HZ-65</strain>
    </source>
</reference>
<evidence type="ECO:0000256" key="6">
    <source>
        <dbReference type="ARBA" id="ARBA00023212"/>
    </source>
</evidence>
<evidence type="ECO:0000256" key="9">
    <source>
        <dbReference type="SAM" id="MobiDB-lite"/>
    </source>
</evidence>
<dbReference type="Pfam" id="PF21033">
    <property type="entry name" value="RMD1-3"/>
    <property type="match status" value="1"/>
</dbReference>
<evidence type="ECO:0000256" key="1">
    <source>
        <dbReference type="ARBA" id="ARBA00004245"/>
    </source>
</evidence>
<dbReference type="PANTHER" id="PTHR16056:SF16">
    <property type="entry name" value="REGULATOR OF MICROTUBULE DYNAMICS PROTEIN 1"/>
    <property type="match status" value="1"/>
</dbReference>
<name>A0A290Q8V6_9BACT</name>
<accession>A0A290Q8V6</accession>
<feature type="region of interest" description="Disordered" evidence="9">
    <location>
        <begin position="233"/>
        <end position="252"/>
    </location>
</feature>
<dbReference type="OrthoDB" id="185431at2"/>
<gene>
    <name evidence="11" type="ORF">CMV30_13345</name>
</gene>
<keyword evidence="5" id="KW-0802">TPR repeat</keyword>
<keyword evidence="3" id="KW-0963">Cytoplasm</keyword>
<evidence type="ECO:0000256" key="8">
    <source>
        <dbReference type="ARBA" id="ARBA00041958"/>
    </source>
</evidence>
<dbReference type="GO" id="GO:0005876">
    <property type="term" value="C:spindle microtubule"/>
    <property type="evidence" value="ECO:0007669"/>
    <property type="project" value="TreeGrafter"/>
</dbReference>
<keyword evidence="4" id="KW-0677">Repeat</keyword>
<dbReference type="GO" id="GO:0005737">
    <property type="term" value="C:cytoplasm"/>
    <property type="evidence" value="ECO:0007669"/>
    <property type="project" value="TreeGrafter"/>
</dbReference>
<organism evidence="11 12">
    <name type="scientific">Nibricoccus aquaticus</name>
    <dbReference type="NCBI Taxonomy" id="2576891"/>
    <lineage>
        <taxon>Bacteria</taxon>
        <taxon>Pseudomonadati</taxon>
        <taxon>Verrucomicrobiota</taxon>
        <taxon>Opitutia</taxon>
        <taxon>Opitutales</taxon>
        <taxon>Opitutaceae</taxon>
        <taxon>Nibricoccus</taxon>
    </lineage>
</organism>
<evidence type="ECO:0000256" key="2">
    <source>
        <dbReference type="ARBA" id="ARBA00011375"/>
    </source>
</evidence>
<dbReference type="InterPro" id="IPR049039">
    <property type="entry name" value="RMD1-3_a_helical_rpt"/>
</dbReference>
<keyword evidence="6" id="KW-0206">Cytoskeleton</keyword>
<dbReference type="KEGG" id="vbh:CMV30_13345"/>
<evidence type="ECO:0000256" key="5">
    <source>
        <dbReference type="ARBA" id="ARBA00022803"/>
    </source>
</evidence>
<keyword evidence="12" id="KW-1185">Reference proteome</keyword>
<dbReference type="AlphaFoldDB" id="A0A290Q8V6"/>
<evidence type="ECO:0000256" key="3">
    <source>
        <dbReference type="ARBA" id="ARBA00022490"/>
    </source>
</evidence>
<dbReference type="PANTHER" id="PTHR16056">
    <property type="entry name" value="REGULATOR OF MICROTUBULE DYNAMICS PROTEIN"/>
    <property type="match status" value="1"/>
</dbReference>
<feature type="signal peptide" evidence="10">
    <location>
        <begin position="1"/>
        <end position="21"/>
    </location>
</feature>
<dbReference type="EMBL" id="CP023344">
    <property type="protein sequence ID" value="ATC64873.1"/>
    <property type="molecule type" value="Genomic_DNA"/>
</dbReference>
<dbReference type="Proteomes" id="UP000217265">
    <property type="component" value="Chromosome"/>
</dbReference>
<dbReference type="SUPFAM" id="SSF48452">
    <property type="entry name" value="TPR-like"/>
    <property type="match status" value="1"/>
</dbReference>
<dbReference type="RefSeq" id="WP_096056504.1">
    <property type="nucleotide sequence ID" value="NZ_CP023344.1"/>
</dbReference>